<dbReference type="Gene3D" id="1.10.220.120">
    <property type="entry name" value="Sigma-70 factor, region 1.1"/>
    <property type="match status" value="1"/>
</dbReference>
<comment type="function">
    <text evidence="6">Sigma factors are initiation factors that promote the attachment of RNA polymerase to specific initiation sites and are then released. This sigma factor is the primary sigma factor during exponential growth.</text>
</comment>
<dbReference type="EMBL" id="QWEY01000002">
    <property type="protein sequence ID" value="RGP38466.1"/>
    <property type="molecule type" value="Genomic_DNA"/>
</dbReference>
<dbReference type="FunFam" id="1.10.10.10:FF:000002">
    <property type="entry name" value="RNA polymerase sigma factor SigA"/>
    <property type="match status" value="1"/>
</dbReference>
<dbReference type="GO" id="GO:0016987">
    <property type="term" value="F:sigma factor activity"/>
    <property type="evidence" value="ECO:0007669"/>
    <property type="project" value="UniProtKB-UniRule"/>
</dbReference>
<comment type="caution">
    <text evidence="11">The sequence shown here is derived from an EMBL/GenBank/DDBJ whole genome shotgun (WGS) entry which is preliminary data.</text>
</comment>
<dbReference type="SUPFAM" id="SSF88659">
    <property type="entry name" value="Sigma3 and sigma4 domains of RNA polymerase sigma factors"/>
    <property type="match status" value="2"/>
</dbReference>
<evidence type="ECO:0000256" key="4">
    <source>
        <dbReference type="ARBA" id="ARBA00023125"/>
    </source>
</evidence>
<reference evidence="11 12" key="1">
    <citation type="submission" date="2018-08" db="EMBL/GenBank/DDBJ databases">
        <title>Flavobacterium tibetense sp. nov., isolated from a wetland YonghuCo on Tibetan Plateau.</title>
        <authorList>
            <person name="Phurbu D."/>
            <person name="Lu H."/>
            <person name="Xing P."/>
        </authorList>
    </citation>
    <scope>NUCLEOTIDE SEQUENCE [LARGE SCALE GENOMIC DNA]</scope>
    <source>
        <strain evidence="11 12">DJC</strain>
    </source>
</reference>
<dbReference type="InterPro" id="IPR013324">
    <property type="entry name" value="RNA_pol_sigma_r3/r4-like"/>
</dbReference>
<evidence type="ECO:0000259" key="9">
    <source>
        <dbReference type="PROSITE" id="PS00715"/>
    </source>
</evidence>
<evidence type="ECO:0000259" key="10">
    <source>
        <dbReference type="PROSITE" id="PS00716"/>
    </source>
</evidence>
<keyword evidence="12" id="KW-1185">Reference proteome</keyword>
<evidence type="ECO:0000313" key="12">
    <source>
        <dbReference type="Proteomes" id="UP000284547"/>
    </source>
</evidence>
<dbReference type="InterPro" id="IPR036388">
    <property type="entry name" value="WH-like_DNA-bd_sf"/>
</dbReference>
<comment type="subunit">
    <text evidence="6">Interacts transiently with the RNA polymerase catalytic core.</text>
</comment>
<dbReference type="PROSITE" id="PS00715">
    <property type="entry name" value="SIGMA70_1"/>
    <property type="match status" value="1"/>
</dbReference>
<accession>A0A411Z5X0</accession>
<protein>
    <recommendedName>
        <fullName evidence="6">RNA polymerase sigma factor RpoD</fullName>
    </recommendedName>
    <alternativeName>
        <fullName evidence="6">Sigma-70</fullName>
    </alternativeName>
</protein>
<dbReference type="AlphaFoldDB" id="A0A411Z5X0"/>
<dbReference type="GO" id="GO:0005737">
    <property type="term" value="C:cytoplasm"/>
    <property type="evidence" value="ECO:0007669"/>
    <property type="project" value="UniProtKB-SubCell"/>
</dbReference>
<feature type="region of interest" description="Disordered" evidence="8">
    <location>
        <begin position="189"/>
        <end position="247"/>
    </location>
</feature>
<dbReference type="PANTHER" id="PTHR30603:SF60">
    <property type="entry name" value="RNA POLYMERASE SIGMA FACTOR RPOD"/>
    <property type="match status" value="1"/>
</dbReference>
<feature type="region of interest" description="Sigma-70 factor domain-4" evidence="6">
    <location>
        <begin position="605"/>
        <end position="658"/>
    </location>
</feature>
<dbReference type="Pfam" id="PF00140">
    <property type="entry name" value="Sigma70_r1_2"/>
    <property type="match status" value="1"/>
</dbReference>
<evidence type="ECO:0000313" key="11">
    <source>
        <dbReference type="EMBL" id="RGP38466.1"/>
    </source>
</evidence>
<feature type="short sequence motif" description="Interaction with polymerase core subunit RpoC" evidence="6">
    <location>
        <begin position="461"/>
        <end position="464"/>
    </location>
</feature>
<dbReference type="Proteomes" id="UP000284547">
    <property type="component" value="Unassembled WGS sequence"/>
</dbReference>
<dbReference type="OrthoDB" id="9809557at2"/>
<dbReference type="InterPro" id="IPR050239">
    <property type="entry name" value="Sigma-70_RNA_pol_init_factors"/>
</dbReference>
<dbReference type="PANTHER" id="PTHR30603">
    <property type="entry name" value="RNA POLYMERASE SIGMA FACTOR RPO"/>
    <property type="match status" value="1"/>
</dbReference>
<feature type="domain" description="RNA polymerase sigma-70" evidence="10">
    <location>
        <begin position="630"/>
        <end position="656"/>
    </location>
</feature>
<evidence type="ECO:0000256" key="7">
    <source>
        <dbReference type="SAM" id="Coils"/>
    </source>
</evidence>
<gene>
    <name evidence="6 11" type="primary">rpoD</name>
    <name evidence="11" type="ORF">D1012_06570</name>
</gene>
<dbReference type="NCBIfam" id="TIGR02393">
    <property type="entry name" value="RpoD_Cterm"/>
    <property type="match status" value="1"/>
</dbReference>
<dbReference type="Pfam" id="PF04539">
    <property type="entry name" value="Sigma70_r3"/>
    <property type="match status" value="1"/>
</dbReference>
<dbReference type="NCBIfam" id="TIGR02937">
    <property type="entry name" value="sigma70-ECF"/>
    <property type="match status" value="1"/>
</dbReference>
<evidence type="ECO:0000256" key="2">
    <source>
        <dbReference type="ARBA" id="ARBA00023015"/>
    </source>
</evidence>
<evidence type="ECO:0000256" key="5">
    <source>
        <dbReference type="ARBA" id="ARBA00023163"/>
    </source>
</evidence>
<dbReference type="Gene3D" id="1.10.10.10">
    <property type="entry name" value="Winged helix-like DNA-binding domain superfamily/Winged helix DNA-binding domain"/>
    <property type="match status" value="2"/>
</dbReference>
<evidence type="ECO:0000256" key="3">
    <source>
        <dbReference type="ARBA" id="ARBA00023082"/>
    </source>
</evidence>
<dbReference type="InterPro" id="IPR007630">
    <property type="entry name" value="RNA_pol_sigma70_r4"/>
</dbReference>
<keyword evidence="7" id="KW-0175">Coiled coil</keyword>
<dbReference type="InterPro" id="IPR042189">
    <property type="entry name" value="RNA_pol_sigma_70_r1_1_sf"/>
</dbReference>
<feature type="region of interest" description="Sigma-70 factor domain-3" evidence="6">
    <location>
        <begin position="516"/>
        <end position="592"/>
    </location>
</feature>
<dbReference type="Pfam" id="PF04542">
    <property type="entry name" value="Sigma70_r2"/>
    <property type="match status" value="1"/>
</dbReference>
<dbReference type="PRINTS" id="PR00046">
    <property type="entry name" value="SIGMA70FCT"/>
</dbReference>
<dbReference type="Pfam" id="PF04546">
    <property type="entry name" value="Sigma70_ner"/>
    <property type="match status" value="1"/>
</dbReference>
<evidence type="ECO:0000256" key="6">
    <source>
        <dbReference type="HAMAP-Rule" id="MF_00963"/>
    </source>
</evidence>
<dbReference type="PROSITE" id="PS00716">
    <property type="entry name" value="SIGMA70_2"/>
    <property type="match status" value="1"/>
</dbReference>
<dbReference type="InterPro" id="IPR007627">
    <property type="entry name" value="RNA_pol_sigma70_r2"/>
</dbReference>
<comment type="subcellular location">
    <subcellularLocation>
        <location evidence="6">Cytoplasm</location>
    </subcellularLocation>
</comment>
<dbReference type="InterPro" id="IPR007624">
    <property type="entry name" value="RNA_pol_sigma70_r3"/>
</dbReference>
<evidence type="ECO:0000256" key="1">
    <source>
        <dbReference type="ARBA" id="ARBA00022490"/>
    </source>
</evidence>
<name>A0A411Z5X0_9RHOB</name>
<dbReference type="InterPro" id="IPR007127">
    <property type="entry name" value="RNA_pol_sigma_70_r1_1"/>
</dbReference>
<dbReference type="InterPro" id="IPR009042">
    <property type="entry name" value="RNA_pol_sigma70_r1_2"/>
</dbReference>
<keyword evidence="2 6" id="KW-0805">Transcription regulation</keyword>
<proteinExistence type="inferred from homology"/>
<dbReference type="GO" id="GO:0003677">
    <property type="term" value="F:DNA binding"/>
    <property type="evidence" value="ECO:0007669"/>
    <property type="project" value="UniProtKB-UniRule"/>
</dbReference>
<keyword evidence="4 6" id="KW-0238">DNA-binding</keyword>
<organism evidence="11 12">
    <name type="scientific">Pseudotabrizicola alkalilacus</name>
    <dbReference type="NCBI Taxonomy" id="2305252"/>
    <lineage>
        <taxon>Bacteria</taxon>
        <taxon>Pseudomonadati</taxon>
        <taxon>Pseudomonadota</taxon>
        <taxon>Alphaproteobacteria</taxon>
        <taxon>Rhodobacterales</taxon>
        <taxon>Paracoccaceae</taxon>
        <taxon>Pseudotabrizicola</taxon>
    </lineage>
</organism>
<dbReference type="Pfam" id="PF03979">
    <property type="entry name" value="Sigma70_r1_1"/>
    <property type="match status" value="1"/>
</dbReference>
<keyword evidence="3 6" id="KW-0731">Sigma factor</keyword>
<dbReference type="InterPro" id="IPR013325">
    <property type="entry name" value="RNA_pol_sigma_r2"/>
</dbReference>
<dbReference type="Pfam" id="PF04545">
    <property type="entry name" value="Sigma70_r4"/>
    <property type="match status" value="1"/>
</dbReference>
<keyword evidence="5 6" id="KW-0804">Transcription</keyword>
<dbReference type="InterPro" id="IPR007631">
    <property type="entry name" value="RNA_pol_sigma_70_non-ess"/>
</dbReference>
<evidence type="ECO:0000256" key="8">
    <source>
        <dbReference type="SAM" id="MobiDB-lite"/>
    </source>
</evidence>
<dbReference type="FunFam" id="1.10.601.10:FF:000001">
    <property type="entry name" value="RNA polymerase sigma factor SigA"/>
    <property type="match status" value="1"/>
</dbReference>
<sequence length="671" mass="75595">MALKDTDDGKPEADEADVSLDMSQAAVKKMIADARERGYITYEQLNQVMPPEQVSSEQIEDVMSMLSEMGINVIEDDEVEDADPVIGGDLVETTSTSREVAVAGSTTETLDRTDDPVRMYLREMGSVELLSREGEIAIAKRIEAGRNTMILGLCESPLTFQAITIWRDELLNEDILLRDVIDLEATFGRSLDGEGDDDMDGPIGAPGLDGVDVAAAAPRRAESSEPELDADGNPLMRSDDDDDDDEASNMSLAAMEAALKPKVLETLAVIAHDYGKLADMQEARMTATLSEKSRFSATDEAAYQKLRSEIVVLVNELHLHNNRIEALIDQLYGINRKIMTINSGMVKLADAARINRREFIDEYQGYELDPSWCDRMAAKGGRGWQALMERSRDKVEELRAEMAVVGQYIGVDISEFRRIVNQVQKGEKEARQAKKEMVEANLRLVISIAKKYTNRGLQFLDLIQEGNIGLMKAVDKFEYRRGYKFSTYATWWIRQAITRSIADQARTIRIPVHMIETINKLVRTGRQMLHEIGREPTPEELAEKLQMPLEKVRKVMKIAKEPISLETPIGDEEDSQLGDFIEDKNAILPLDSAIQENLKETTTRVLASLTPREERVLRMRFGIGMNTDHTLEEVGQQFSVTRERIRQIEAKALRKLKHPSRSRKLRSFLDQ</sequence>
<dbReference type="HAMAP" id="MF_00963">
    <property type="entry name" value="Sigma70_RpoD_SigA"/>
    <property type="match status" value="1"/>
</dbReference>
<dbReference type="GO" id="GO:0006352">
    <property type="term" value="P:DNA-templated transcription initiation"/>
    <property type="evidence" value="ECO:0007669"/>
    <property type="project" value="UniProtKB-UniRule"/>
</dbReference>
<dbReference type="InterPro" id="IPR000943">
    <property type="entry name" value="RNA_pol_sigma70"/>
</dbReference>
<keyword evidence="1 6" id="KW-0963">Cytoplasm</keyword>
<feature type="DNA-binding region" description="H-T-H motif" evidence="6">
    <location>
        <begin position="631"/>
        <end position="650"/>
    </location>
</feature>
<feature type="domain" description="RNA polymerase sigma-70" evidence="9">
    <location>
        <begin position="461"/>
        <end position="474"/>
    </location>
</feature>
<comment type="similarity">
    <text evidence="6">Belongs to the sigma-70 factor family. RpoD/SigA subfamily.</text>
</comment>
<dbReference type="InterPro" id="IPR014284">
    <property type="entry name" value="RNA_pol_sigma-70_dom"/>
</dbReference>
<dbReference type="InterPro" id="IPR028630">
    <property type="entry name" value="Sigma70_RpoD"/>
</dbReference>
<dbReference type="RefSeq" id="WP_118150510.1">
    <property type="nucleotide sequence ID" value="NZ_QWEY01000002.1"/>
</dbReference>
<dbReference type="CDD" id="cd06171">
    <property type="entry name" value="Sigma70_r4"/>
    <property type="match status" value="1"/>
</dbReference>
<feature type="coiled-coil region" evidence="7">
    <location>
        <begin position="416"/>
        <end position="443"/>
    </location>
</feature>
<dbReference type="SUPFAM" id="SSF88946">
    <property type="entry name" value="Sigma2 domain of RNA polymerase sigma factors"/>
    <property type="match status" value="1"/>
</dbReference>
<feature type="region of interest" description="Sigma-70 factor domain-2" evidence="6">
    <location>
        <begin position="437"/>
        <end position="507"/>
    </location>
</feature>
<dbReference type="FunFam" id="1.10.10.10:FF:000004">
    <property type="entry name" value="RNA polymerase sigma factor SigA"/>
    <property type="match status" value="1"/>
</dbReference>
<dbReference type="NCBIfam" id="NF004208">
    <property type="entry name" value="PRK05658.1"/>
    <property type="match status" value="1"/>
</dbReference>
<dbReference type="InterPro" id="IPR012760">
    <property type="entry name" value="RNA_pol_sigma_RpoD_C"/>
</dbReference>
<dbReference type="Gene3D" id="1.10.601.10">
    <property type="entry name" value="RNA Polymerase Primary Sigma Factor"/>
    <property type="match status" value="1"/>
</dbReference>